<comment type="caution">
    <text evidence="2">The sequence shown here is derived from an EMBL/GenBank/DDBJ whole genome shotgun (WGS) entry which is preliminary data.</text>
</comment>
<organism evidence="2 3">
    <name type="scientific">Trichonephila inaurata madagascariensis</name>
    <dbReference type="NCBI Taxonomy" id="2747483"/>
    <lineage>
        <taxon>Eukaryota</taxon>
        <taxon>Metazoa</taxon>
        <taxon>Ecdysozoa</taxon>
        <taxon>Arthropoda</taxon>
        <taxon>Chelicerata</taxon>
        <taxon>Arachnida</taxon>
        <taxon>Araneae</taxon>
        <taxon>Araneomorphae</taxon>
        <taxon>Entelegynae</taxon>
        <taxon>Araneoidea</taxon>
        <taxon>Nephilidae</taxon>
        <taxon>Trichonephila</taxon>
        <taxon>Trichonephila inaurata</taxon>
    </lineage>
</organism>
<dbReference type="EMBL" id="BMAV01011150">
    <property type="protein sequence ID" value="GFY56806.1"/>
    <property type="molecule type" value="Genomic_DNA"/>
</dbReference>
<evidence type="ECO:0000313" key="2">
    <source>
        <dbReference type="EMBL" id="GFY56806.1"/>
    </source>
</evidence>
<protein>
    <submittedName>
        <fullName evidence="2">Retrovirus-related Pol polyprotein from type-2 retrotransposable element R2DM</fullName>
    </submittedName>
</protein>
<gene>
    <name evidence="2" type="primary">pol_3860</name>
    <name evidence="2" type="ORF">TNIN_474701</name>
</gene>
<dbReference type="Proteomes" id="UP000886998">
    <property type="component" value="Unassembled WGS sequence"/>
</dbReference>
<dbReference type="GO" id="GO:0071897">
    <property type="term" value="P:DNA biosynthetic process"/>
    <property type="evidence" value="ECO:0007669"/>
    <property type="project" value="UniProtKB-ARBA"/>
</dbReference>
<dbReference type="PANTHER" id="PTHR47027">
    <property type="entry name" value="REVERSE TRANSCRIPTASE DOMAIN-CONTAINING PROTEIN"/>
    <property type="match status" value="1"/>
</dbReference>
<dbReference type="Pfam" id="PF00078">
    <property type="entry name" value="RVT_1"/>
    <property type="match status" value="1"/>
</dbReference>
<dbReference type="InterPro" id="IPR000477">
    <property type="entry name" value="RT_dom"/>
</dbReference>
<name>A0A8X7C4F8_9ARAC</name>
<keyword evidence="3" id="KW-1185">Reference proteome</keyword>
<evidence type="ECO:0000259" key="1">
    <source>
        <dbReference type="PROSITE" id="PS50878"/>
    </source>
</evidence>
<dbReference type="InterPro" id="IPR043128">
    <property type="entry name" value="Rev_trsase/Diguanyl_cyclase"/>
</dbReference>
<dbReference type="PANTHER" id="PTHR47027:SF20">
    <property type="entry name" value="REVERSE TRANSCRIPTASE-LIKE PROTEIN WITH RNA-DIRECTED DNA POLYMERASE DOMAIN"/>
    <property type="match status" value="1"/>
</dbReference>
<dbReference type="PROSITE" id="PS50878">
    <property type="entry name" value="RT_POL"/>
    <property type="match status" value="1"/>
</dbReference>
<dbReference type="OrthoDB" id="418748at2759"/>
<dbReference type="InterPro" id="IPR043502">
    <property type="entry name" value="DNA/RNA_pol_sf"/>
</dbReference>
<dbReference type="SUPFAM" id="SSF56672">
    <property type="entry name" value="DNA/RNA polymerases"/>
    <property type="match status" value="1"/>
</dbReference>
<dbReference type="AlphaFoldDB" id="A0A8X7C4F8"/>
<reference evidence="2" key="1">
    <citation type="submission" date="2020-08" db="EMBL/GenBank/DDBJ databases">
        <title>Multicomponent nature underlies the extraordinary mechanical properties of spider dragline silk.</title>
        <authorList>
            <person name="Kono N."/>
            <person name="Nakamura H."/>
            <person name="Mori M."/>
            <person name="Yoshida Y."/>
            <person name="Ohtoshi R."/>
            <person name="Malay A.D."/>
            <person name="Moran D.A.P."/>
            <person name="Tomita M."/>
            <person name="Numata K."/>
            <person name="Arakawa K."/>
        </authorList>
    </citation>
    <scope>NUCLEOTIDE SEQUENCE</scope>
</reference>
<accession>A0A8X7C4F8</accession>
<proteinExistence type="predicted"/>
<dbReference type="Gene3D" id="3.30.70.270">
    <property type="match status" value="1"/>
</dbReference>
<feature type="domain" description="Reverse transcriptase" evidence="1">
    <location>
        <begin position="1"/>
        <end position="146"/>
    </location>
</feature>
<evidence type="ECO:0000313" key="3">
    <source>
        <dbReference type="Proteomes" id="UP000886998"/>
    </source>
</evidence>
<sequence length="305" mass="34174">MILKWPLFLEFRKRENIQSHNYRSIRLLPILCGVKQGCPLSGILFNLVLNDTLKCVQGDSEEKVILAFADDIGLLAKSELQLQDLLNRTVESIQQIALHINTAKCTTLHLSGSTLVGSRPSAFFIQGVPIKALSDNDFYNYLGKPVGFSIRKDGTTISDAFADGACDIPEISRDADLYLIDTAFKLLSSNGEDVTIKALAQLTRTVRHRIHRMPTCQHSLVVLWKANSDIQLTPSKTPGLSQDPRLVDRLSHGRLWKTCPVSFDGNTITTSGWKKLLKALHNAQRLHHTEHLISQRSQGKFRRRA</sequence>